<dbReference type="RefSeq" id="WP_190945423.1">
    <property type="nucleotide sequence ID" value="NZ_JACJSI010000185.1"/>
</dbReference>
<dbReference type="Proteomes" id="UP000623440">
    <property type="component" value="Unassembled WGS sequence"/>
</dbReference>
<comment type="caution">
    <text evidence="1">The sequence shown here is derived from an EMBL/GenBank/DDBJ whole genome shotgun (WGS) entry which is preliminary data.</text>
</comment>
<dbReference type="EMBL" id="JACJSI010000185">
    <property type="protein sequence ID" value="MBD2534683.1"/>
    <property type="molecule type" value="Genomic_DNA"/>
</dbReference>
<keyword evidence="2" id="KW-1185">Reference proteome</keyword>
<organism evidence="1 2">
    <name type="scientific">Nostoc flagelliforme FACHB-838</name>
    <dbReference type="NCBI Taxonomy" id="2692904"/>
    <lineage>
        <taxon>Bacteria</taxon>
        <taxon>Bacillati</taxon>
        <taxon>Cyanobacteriota</taxon>
        <taxon>Cyanophyceae</taxon>
        <taxon>Nostocales</taxon>
        <taxon>Nostocaceae</taxon>
        <taxon>Nostoc</taxon>
    </lineage>
</organism>
<accession>A0ABR8DZQ7</accession>
<dbReference type="Gene3D" id="1.10.600.10">
    <property type="entry name" value="Farnesyl Diphosphate Synthase"/>
    <property type="match status" value="1"/>
</dbReference>
<sequence length="320" mass="38308">MKISDKFILIDNLLEKNCEETFINTNILVEDKLYHVDWIIDFSEYSIIKRDYQVPQKILETINENISNDIKIFFEKCDFEVLAYYTCNSLKYLQNHQDNMDWIFYIDYYLDSGKQSDEEVKQSLYDLIIWTKNRKHKSSITWVNNANLMLKNILEELESNEINTDAILENTRYYYKSLLKENDKTMFQQEYLENRMNTIGVYPTLAYCFAYTGCELSAEDFATSVIMKHLTSIMIGLENDLFSLYKEANEPNYINLRMYYSSVDEFLRAVTTTYENCFKAFISIKPQESCSLLEHWRVCNQWICGSLLWHMTSRRYNFLY</sequence>
<dbReference type="SUPFAM" id="SSF48576">
    <property type="entry name" value="Terpenoid synthases"/>
    <property type="match status" value="1"/>
</dbReference>
<evidence type="ECO:0008006" key="3">
    <source>
        <dbReference type="Google" id="ProtNLM"/>
    </source>
</evidence>
<evidence type="ECO:0000313" key="1">
    <source>
        <dbReference type="EMBL" id="MBD2534683.1"/>
    </source>
</evidence>
<reference evidence="1 2" key="1">
    <citation type="journal article" date="2020" name="ISME J.">
        <title>Comparative genomics reveals insights into cyanobacterial evolution and habitat adaptation.</title>
        <authorList>
            <person name="Chen M.Y."/>
            <person name="Teng W.K."/>
            <person name="Zhao L."/>
            <person name="Hu C.X."/>
            <person name="Zhou Y.K."/>
            <person name="Han B.P."/>
            <person name="Song L.R."/>
            <person name="Shu W.S."/>
        </authorList>
    </citation>
    <scope>NUCLEOTIDE SEQUENCE [LARGE SCALE GENOMIC DNA]</scope>
    <source>
        <strain evidence="1 2">FACHB-838</strain>
    </source>
</reference>
<protein>
    <recommendedName>
        <fullName evidence="3">Terpene synthase</fullName>
    </recommendedName>
</protein>
<dbReference type="Pfam" id="PF19086">
    <property type="entry name" value="Terpene_syn_C_2"/>
    <property type="match status" value="1"/>
</dbReference>
<name>A0ABR8DZQ7_9NOSO</name>
<gene>
    <name evidence="1" type="ORF">H6G97_36500</name>
</gene>
<proteinExistence type="predicted"/>
<evidence type="ECO:0000313" key="2">
    <source>
        <dbReference type="Proteomes" id="UP000623440"/>
    </source>
</evidence>
<dbReference type="InterPro" id="IPR008949">
    <property type="entry name" value="Isoprenoid_synthase_dom_sf"/>
</dbReference>